<comment type="caution">
    <text evidence="2">The sequence shown here is derived from an EMBL/GenBank/DDBJ whole genome shotgun (WGS) entry which is preliminary data.</text>
</comment>
<dbReference type="CDD" id="cd18186">
    <property type="entry name" value="BTB_POZ_ZBTB_KLHL-like"/>
    <property type="match status" value="1"/>
</dbReference>
<dbReference type="Gene3D" id="2.60.210.10">
    <property type="entry name" value="Apoptosis, Tumor Necrosis Factor Receptor Associated Protein 2, Chain A"/>
    <property type="match status" value="1"/>
</dbReference>
<organism evidence="2 3">
    <name type="scientific">Trichonephila inaurata madagascariensis</name>
    <dbReference type="NCBI Taxonomy" id="2747483"/>
    <lineage>
        <taxon>Eukaryota</taxon>
        <taxon>Metazoa</taxon>
        <taxon>Ecdysozoa</taxon>
        <taxon>Arthropoda</taxon>
        <taxon>Chelicerata</taxon>
        <taxon>Arachnida</taxon>
        <taxon>Araneae</taxon>
        <taxon>Araneomorphae</taxon>
        <taxon>Entelegynae</taxon>
        <taxon>Araneoidea</taxon>
        <taxon>Nephilidae</taxon>
        <taxon>Trichonephila</taxon>
        <taxon>Trichonephila inaurata</taxon>
    </lineage>
</organism>
<dbReference type="SUPFAM" id="SSF49599">
    <property type="entry name" value="TRAF domain-like"/>
    <property type="match status" value="1"/>
</dbReference>
<evidence type="ECO:0000313" key="2">
    <source>
        <dbReference type="EMBL" id="GFY39972.1"/>
    </source>
</evidence>
<dbReference type="PROSITE" id="PS50097">
    <property type="entry name" value="BTB"/>
    <property type="match status" value="1"/>
</dbReference>
<dbReference type="Gene3D" id="3.30.710.10">
    <property type="entry name" value="Potassium Channel Kv1.1, Chain A"/>
    <property type="match status" value="1"/>
</dbReference>
<keyword evidence="3" id="KW-1185">Reference proteome</keyword>
<evidence type="ECO:0000259" key="1">
    <source>
        <dbReference type="PROSITE" id="PS50097"/>
    </source>
</evidence>
<dbReference type="CDD" id="cd00121">
    <property type="entry name" value="MATH"/>
    <property type="match status" value="1"/>
</dbReference>
<dbReference type="SMART" id="SM00225">
    <property type="entry name" value="BTB"/>
    <property type="match status" value="1"/>
</dbReference>
<dbReference type="CDD" id="cd14733">
    <property type="entry name" value="BACK"/>
    <property type="match status" value="1"/>
</dbReference>
<dbReference type="InterPro" id="IPR002083">
    <property type="entry name" value="MATH/TRAF_dom"/>
</dbReference>
<protein>
    <submittedName>
        <fullName evidence="2">TD and POZ domain-containing protein 1</fullName>
    </submittedName>
</protein>
<dbReference type="AlphaFoldDB" id="A0A8X6WSX4"/>
<sequence length="519" mass="59745">MDSADAFQFLWAIEDVIYSGFREKVQIYSPAFTVNKIDKSQFRLFLYLGKDYIGFYIRREGEPASILLNFELSILTTDGSFKRVHTLTNCNCSKDTCYGRAKFLTRSELRDTLTTKFEGNCTLLFRSLIWKNPAQFSITGQCYARTRFGFEKVTAVGVIENFSSLKIGEIANIRLISASNPKFSTPIYIYVSSGTPNEQKVVIEIIPGYEPDVKFTFYGIHLLDDEGNTLECKTYDTSLNRFEKETPKSSSWFFPLAYLKTNNGRFLSNDVLKIRFESIKCYGVIFEEMRKIIPEVFDNEICMKMSASQPTSFPFQNQATSVAVHRVQDNENQIPNSLTNDLLALYHNRIDTDLELRAETETFLVHRSILMARSPVFRDRLLDDTNTKIIEIKDIDIDTLKRLIFFMYTDKVEEITWGDATKLHVAANVFGIELLKQKCFTIVEKILCSSNVCGILDFADKHQDENIKAAAQQFVLANSWEVFETEEWKYFMLSNARVAGEIMYLKLKQDRAGNVNQLH</sequence>
<dbReference type="Pfam" id="PF00651">
    <property type="entry name" value="BTB"/>
    <property type="match status" value="1"/>
</dbReference>
<reference evidence="2" key="1">
    <citation type="submission" date="2020-08" db="EMBL/GenBank/DDBJ databases">
        <title>Multicomponent nature underlies the extraordinary mechanical properties of spider dragline silk.</title>
        <authorList>
            <person name="Kono N."/>
            <person name="Nakamura H."/>
            <person name="Mori M."/>
            <person name="Yoshida Y."/>
            <person name="Ohtoshi R."/>
            <person name="Malay A.D."/>
            <person name="Moran D.A.P."/>
            <person name="Tomita M."/>
            <person name="Numata K."/>
            <person name="Arakawa K."/>
        </authorList>
    </citation>
    <scope>NUCLEOTIDE SEQUENCE</scope>
</reference>
<dbReference type="GO" id="GO:0030163">
    <property type="term" value="P:protein catabolic process"/>
    <property type="evidence" value="ECO:0007669"/>
    <property type="project" value="UniProtKB-ARBA"/>
</dbReference>
<dbReference type="Proteomes" id="UP000886998">
    <property type="component" value="Unassembled WGS sequence"/>
</dbReference>
<dbReference type="OrthoDB" id="10400819at2759"/>
<proteinExistence type="predicted"/>
<dbReference type="Gene3D" id="1.25.40.420">
    <property type="match status" value="1"/>
</dbReference>
<dbReference type="InterPro" id="IPR000210">
    <property type="entry name" value="BTB/POZ_dom"/>
</dbReference>
<evidence type="ECO:0000313" key="3">
    <source>
        <dbReference type="Proteomes" id="UP000886998"/>
    </source>
</evidence>
<gene>
    <name evidence="2" type="primary">Tdpoz1_33</name>
    <name evidence="2" type="ORF">TNIN_481611</name>
</gene>
<accession>A0A8X6WSX4</accession>
<dbReference type="InterPro" id="IPR011333">
    <property type="entry name" value="SKP1/BTB/POZ_sf"/>
</dbReference>
<feature type="domain" description="BTB" evidence="1">
    <location>
        <begin position="352"/>
        <end position="416"/>
    </location>
</feature>
<dbReference type="EMBL" id="BMAV01001602">
    <property type="protein sequence ID" value="GFY39972.1"/>
    <property type="molecule type" value="Genomic_DNA"/>
</dbReference>
<dbReference type="PANTHER" id="PTHR24413">
    <property type="entry name" value="SPECKLE-TYPE POZ PROTEIN"/>
    <property type="match status" value="1"/>
</dbReference>
<dbReference type="InterPro" id="IPR008974">
    <property type="entry name" value="TRAF-like"/>
</dbReference>
<name>A0A8X6WSX4_9ARAC</name>
<dbReference type="SUPFAM" id="SSF54695">
    <property type="entry name" value="POZ domain"/>
    <property type="match status" value="1"/>
</dbReference>